<sequence>MLGEGRAGGGELRRCLQPPPAGGAGHVAPNTWLFSAVLSAHVEVPGCACTGGQDCEAYLLRVKNQIFWPEAFQSRNFVNLIGDLIEVVGKSYRYHV</sequence>
<dbReference type="EMBL" id="OX596098">
    <property type="protein sequence ID" value="CAI9694959.1"/>
    <property type="molecule type" value="Genomic_DNA"/>
</dbReference>
<accession>A0ACB0E3B5</accession>
<reference evidence="1" key="1">
    <citation type="submission" date="2023-05" db="EMBL/GenBank/DDBJ databases">
        <authorList>
            <consortium name="ELIXIR-Norway"/>
        </authorList>
    </citation>
    <scope>NUCLEOTIDE SEQUENCE</scope>
</reference>
<proteinExistence type="predicted"/>
<gene>
    <name evidence="1" type="ORF">MRATA1EN3_LOCUS6172</name>
</gene>
<evidence type="ECO:0000313" key="1">
    <source>
        <dbReference type="EMBL" id="CAI9694959.1"/>
    </source>
</evidence>
<name>A0ACB0E3B5_RANTA</name>
<organism evidence="1 2">
    <name type="scientific">Rangifer tarandus platyrhynchus</name>
    <name type="common">Svalbard reindeer</name>
    <dbReference type="NCBI Taxonomy" id="3082113"/>
    <lineage>
        <taxon>Eukaryota</taxon>
        <taxon>Metazoa</taxon>
        <taxon>Chordata</taxon>
        <taxon>Craniata</taxon>
        <taxon>Vertebrata</taxon>
        <taxon>Euteleostomi</taxon>
        <taxon>Mammalia</taxon>
        <taxon>Eutheria</taxon>
        <taxon>Laurasiatheria</taxon>
        <taxon>Artiodactyla</taxon>
        <taxon>Ruminantia</taxon>
        <taxon>Pecora</taxon>
        <taxon>Cervidae</taxon>
        <taxon>Odocoileinae</taxon>
        <taxon>Rangifer</taxon>
    </lineage>
</organism>
<dbReference type="Proteomes" id="UP001162501">
    <property type="component" value="Chromosome 14"/>
</dbReference>
<protein>
    <submittedName>
        <fullName evidence="1">Uncharacterized protein</fullName>
    </submittedName>
</protein>
<evidence type="ECO:0000313" key="2">
    <source>
        <dbReference type="Proteomes" id="UP001162501"/>
    </source>
</evidence>